<keyword evidence="7" id="KW-0175">Coiled coil</keyword>
<evidence type="ECO:0000256" key="10">
    <source>
        <dbReference type="PROSITE-ProRule" id="PRU00339"/>
    </source>
</evidence>
<accession>A0A974WE45</accession>
<dbReference type="InterPro" id="IPR002151">
    <property type="entry name" value="Kinesin_light"/>
</dbReference>
<reference evidence="13" key="1">
    <citation type="submission" date="2021-02" db="EMBL/GenBank/DDBJ databases">
        <title>Fulvivirga sp. S481 isolated from sea water.</title>
        <authorList>
            <person name="Bae S.S."/>
            <person name="Baek K."/>
        </authorList>
    </citation>
    <scope>NUCLEOTIDE SEQUENCE</scope>
    <source>
        <strain evidence="13">S481</strain>
    </source>
</reference>
<keyword evidence="6 10" id="KW-0802">TPR repeat</keyword>
<dbReference type="GO" id="GO:0005874">
    <property type="term" value="C:microtubule"/>
    <property type="evidence" value="ECO:0007669"/>
    <property type="project" value="UniProtKB-KW"/>
</dbReference>
<keyword evidence="11" id="KW-0732">Signal</keyword>
<organism evidence="13 14">
    <name type="scientific">Fulvivirga lutea</name>
    <dbReference type="NCBI Taxonomy" id="2810512"/>
    <lineage>
        <taxon>Bacteria</taxon>
        <taxon>Pseudomonadati</taxon>
        <taxon>Bacteroidota</taxon>
        <taxon>Cytophagia</taxon>
        <taxon>Cytophagales</taxon>
        <taxon>Fulvivirgaceae</taxon>
        <taxon>Fulvivirga</taxon>
    </lineage>
</organism>
<dbReference type="GO" id="GO:0019894">
    <property type="term" value="F:kinesin binding"/>
    <property type="evidence" value="ECO:0007669"/>
    <property type="project" value="TreeGrafter"/>
</dbReference>
<keyword evidence="9" id="KW-0206">Cytoskeleton</keyword>
<dbReference type="GO" id="GO:0005737">
    <property type="term" value="C:cytoplasm"/>
    <property type="evidence" value="ECO:0007669"/>
    <property type="project" value="TreeGrafter"/>
</dbReference>
<dbReference type="GO" id="GO:0005871">
    <property type="term" value="C:kinesin complex"/>
    <property type="evidence" value="ECO:0007669"/>
    <property type="project" value="InterPro"/>
</dbReference>
<dbReference type="EMBL" id="CP070608">
    <property type="protein sequence ID" value="QSE95884.1"/>
    <property type="molecule type" value="Genomic_DNA"/>
</dbReference>
<keyword evidence="8" id="KW-0505">Motor protein</keyword>
<evidence type="ECO:0000256" key="3">
    <source>
        <dbReference type="ARBA" id="ARBA00022490"/>
    </source>
</evidence>
<evidence type="ECO:0000256" key="5">
    <source>
        <dbReference type="ARBA" id="ARBA00022737"/>
    </source>
</evidence>
<feature type="domain" description="CHAT" evidence="12">
    <location>
        <begin position="646"/>
        <end position="935"/>
    </location>
</feature>
<dbReference type="RefSeq" id="WP_205720397.1">
    <property type="nucleotide sequence ID" value="NZ_CP070608.1"/>
</dbReference>
<dbReference type="Proteomes" id="UP000662783">
    <property type="component" value="Chromosome"/>
</dbReference>
<evidence type="ECO:0000256" key="11">
    <source>
        <dbReference type="SAM" id="SignalP"/>
    </source>
</evidence>
<keyword evidence="14" id="KW-1185">Reference proteome</keyword>
<proteinExistence type="inferred from homology"/>
<evidence type="ECO:0000256" key="2">
    <source>
        <dbReference type="ARBA" id="ARBA00009622"/>
    </source>
</evidence>
<gene>
    <name evidence="13" type="ORF">JR347_09650</name>
</gene>
<comment type="subcellular location">
    <subcellularLocation>
        <location evidence="1">Cytoplasm</location>
        <location evidence="1">Cytoskeleton</location>
    </subcellularLocation>
</comment>
<dbReference type="PROSITE" id="PS50005">
    <property type="entry name" value="TPR"/>
    <property type="match status" value="3"/>
</dbReference>
<feature type="repeat" description="TPR" evidence="10">
    <location>
        <begin position="270"/>
        <end position="303"/>
    </location>
</feature>
<dbReference type="InterPro" id="IPR011990">
    <property type="entry name" value="TPR-like_helical_dom_sf"/>
</dbReference>
<evidence type="ECO:0000256" key="7">
    <source>
        <dbReference type="ARBA" id="ARBA00023054"/>
    </source>
</evidence>
<dbReference type="PANTHER" id="PTHR45783">
    <property type="entry name" value="KINESIN LIGHT CHAIN"/>
    <property type="match status" value="1"/>
</dbReference>
<dbReference type="SUPFAM" id="SSF48452">
    <property type="entry name" value="TPR-like"/>
    <property type="match status" value="2"/>
</dbReference>
<feature type="repeat" description="TPR" evidence="10">
    <location>
        <begin position="354"/>
        <end position="387"/>
    </location>
</feature>
<dbReference type="KEGG" id="fuv:JR347_09650"/>
<evidence type="ECO:0000313" key="13">
    <source>
        <dbReference type="EMBL" id="QSE95884.1"/>
    </source>
</evidence>
<dbReference type="AlphaFoldDB" id="A0A974WE45"/>
<dbReference type="Pfam" id="PF13374">
    <property type="entry name" value="TPR_10"/>
    <property type="match status" value="1"/>
</dbReference>
<feature type="repeat" description="TPR" evidence="10">
    <location>
        <begin position="144"/>
        <end position="177"/>
    </location>
</feature>
<dbReference type="Pfam" id="PF12770">
    <property type="entry name" value="CHAT"/>
    <property type="match status" value="1"/>
</dbReference>
<evidence type="ECO:0000313" key="14">
    <source>
        <dbReference type="Proteomes" id="UP000662783"/>
    </source>
</evidence>
<evidence type="ECO:0000256" key="6">
    <source>
        <dbReference type="ARBA" id="ARBA00022803"/>
    </source>
</evidence>
<keyword evidence="3" id="KW-0963">Cytoplasm</keyword>
<name>A0A974WE45_9BACT</name>
<keyword evidence="4" id="KW-0493">Microtubule</keyword>
<evidence type="ECO:0000259" key="12">
    <source>
        <dbReference type="Pfam" id="PF12770"/>
    </source>
</evidence>
<evidence type="ECO:0000256" key="9">
    <source>
        <dbReference type="ARBA" id="ARBA00023212"/>
    </source>
</evidence>
<dbReference type="Pfam" id="PF13424">
    <property type="entry name" value="TPR_12"/>
    <property type="match status" value="3"/>
</dbReference>
<feature type="signal peptide" evidence="11">
    <location>
        <begin position="1"/>
        <end position="19"/>
    </location>
</feature>
<dbReference type="InterPro" id="IPR024983">
    <property type="entry name" value="CHAT_dom"/>
</dbReference>
<dbReference type="Gene3D" id="1.25.40.10">
    <property type="entry name" value="Tetratricopeptide repeat domain"/>
    <property type="match status" value="2"/>
</dbReference>
<evidence type="ECO:0000256" key="4">
    <source>
        <dbReference type="ARBA" id="ARBA00022701"/>
    </source>
</evidence>
<protein>
    <submittedName>
        <fullName evidence="13">CHAT domain-containing protein</fullName>
    </submittedName>
</protein>
<dbReference type="InterPro" id="IPR019734">
    <property type="entry name" value="TPR_rpt"/>
</dbReference>
<feature type="chain" id="PRO_5037653441" evidence="11">
    <location>
        <begin position="20"/>
        <end position="937"/>
    </location>
</feature>
<dbReference type="SMART" id="SM00028">
    <property type="entry name" value="TPR"/>
    <property type="match status" value="7"/>
</dbReference>
<evidence type="ECO:0000256" key="8">
    <source>
        <dbReference type="ARBA" id="ARBA00023175"/>
    </source>
</evidence>
<evidence type="ECO:0000256" key="1">
    <source>
        <dbReference type="ARBA" id="ARBA00004245"/>
    </source>
</evidence>
<comment type="similarity">
    <text evidence="2">Belongs to the kinesin light chain family.</text>
</comment>
<dbReference type="PANTHER" id="PTHR45783:SF3">
    <property type="entry name" value="KINESIN LIGHT CHAIN"/>
    <property type="match status" value="1"/>
</dbReference>
<dbReference type="GO" id="GO:0007018">
    <property type="term" value="P:microtubule-based movement"/>
    <property type="evidence" value="ECO:0007669"/>
    <property type="project" value="TreeGrafter"/>
</dbReference>
<sequence length="937" mass="104814">MKLQLTAVILLLIVSTANAQLGKFLKEKAKSVTESGVIQEKIKDLASEKLADARAEVDSTSFSFAISVSDNSDLINADTGKDKAIKLISTFKSNEDDSEQVKARKLKDAGELAYAKGYYQKAEYLLLSAKTSYEESSTDDINYYTTISNLGLLYSTMGRFTKAFEFTNQALELRKENLGESSLAYGVSLNNLAVLQNETGSYNESESNITKAISVIESTSGKESMQTAIALNNKAMLYQSVGRFEDASELMKQVITISADIQSENSNNHQKFLSNQALLYTEIGDYQKAISIYKELIRIKERKFGTKHPDYAHMLNNLASVYLLTGEEGEVESLLKRAIDIYEDKFSKEHKLYASAISDLGNYYRYAGRFEEAKKLLDEALSINKDVLGEDHPDYAKSLEDLAVVEWKLGNYNEASDLFDNTLGKTLTFINSYFPPMSESEKTKYWDQLRPRFEAYYSFVFDPKNSLNELEINAYNYHIATKGLLLSSTNKIKNKILNSGDDELIERYKLWLDQKEMLAQYYSYSKEELAEQKINRDSLEIAANRTEKQLSQESKLFQEGYSLSETKWNDVQAKLASNECAVEVIRYRYFGRYLGEEIRYAAIVFGKEGGILTTVFENGAHLEGRYFKYYNNAIHQKLDDGYSYDQYWKPIHSLTAGKKVVYFSADGIFNQINLNGLKSDQGYVIDSYEIHYVGNTKFIGTQSGQKSLKTAFVLGNPSFGSDQLNPLPGTAKEVSILSTKLKAAGVSTKTYVQDEATENAVKNVKEPGLLHIATHGYFLQDLDNSGNKVFGVNVESARNNPLLRSGLLLSGAGNVLTNAAPMEGSNNGVLTAYEAINLNLNGTNLVVLSACETAVGDVKAGEGVYGLQRAFLGAGAQSLLMSLWKVDDAATQELMTNFYTNWLKSGNKRSAFNQAQKTLKQKYPHPYYWSSFVLVDN</sequence>
<keyword evidence="5" id="KW-0677">Repeat</keyword>